<dbReference type="AlphaFoldDB" id="A0A7G9WG22"/>
<dbReference type="KEGG" id="caml:H6X83_11980"/>
<keyword evidence="2" id="KW-1185">Reference proteome</keyword>
<evidence type="ECO:0000313" key="2">
    <source>
        <dbReference type="Proteomes" id="UP000516046"/>
    </source>
</evidence>
<proteinExistence type="predicted"/>
<accession>A0A7G9WG22</accession>
<dbReference type="EMBL" id="CP060696">
    <property type="protein sequence ID" value="QNO17634.1"/>
    <property type="molecule type" value="Genomic_DNA"/>
</dbReference>
<evidence type="ECO:0000313" key="1">
    <source>
        <dbReference type="EMBL" id="QNO17634.1"/>
    </source>
</evidence>
<dbReference type="RefSeq" id="WP_212506698.1">
    <property type="nucleotide sequence ID" value="NZ_CP060696.1"/>
</dbReference>
<reference evidence="1 2" key="1">
    <citation type="submission" date="2020-08" db="EMBL/GenBank/DDBJ databases">
        <authorList>
            <person name="Ren C."/>
            <person name="Gu Y."/>
            <person name="Xu Y."/>
        </authorList>
    </citation>
    <scope>NUCLEOTIDE SEQUENCE [LARGE SCALE GENOMIC DNA]</scope>
    <source>
        <strain evidence="1 2">LBM18003</strain>
    </source>
</reference>
<gene>
    <name evidence="1" type="ORF">H6X83_11980</name>
</gene>
<protein>
    <submittedName>
        <fullName evidence="1">DUF3848 domain-containing protein</fullName>
    </submittedName>
</protein>
<name>A0A7G9WG22_9FIRM</name>
<sequence>MDHQKTLQELQEKLDENYNAFVQGWLNLDTPTLIEKAEEIAATKTVYKAFRASHFRDMEYLLRFRNPLEVVRDQWMEEESYAPDEDMEHVLWSVADRGDAEHSYELDEDFHPPEQQGVKLC</sequence>
<dbReference type="Proteomes" id="UP000516046">
    <property type="component" value="Chromosome"/>
</dbReference>
<organism evidence="1 2">
    <name type="scientific">Caproicibacterium amylolyticum</name>
    <dbReference type="NCBI Taxonomy" id="2766537"/>
    <lineage>
        <taxon>Bacteria</taxon>
        <taxon>Bacillati</taxon>
        <taxon>Bacillota</taxon>
        <taxon>Clostridia</taxon>
        <taxon>Eubacteriales</taxon>
        <taxon>Oscillospiraceae</taxon>
        <taxon>Caproicibacterium</taxon>
    </lineage>
</organism>